<protein>
    <recommendedName>
        <fullName evidence="3">Transcriptional regulator, AbiEi antitoxin, Type IV TA system</fullName>
    </recommendedName>
</protein>
<evidence type="ECO:0008006" key="3">
    <source>
        <dbReference type="Google" id="ProtNLM"/>
    </source>
</evidence>
<reference evidence="2" key="1">
    <citation type="journal article" date="2019" name="Int. J. Syst. Evol. Microbiol.">
        <title>The Global Catalogue of Microorganisms (GCM) 10K type strain sequencing project: providing services to taxonomists for standard genome sequencing and annotation.</title>
        <authorList>
            <consortium name="The Broad Institute Genomics Platform"/>
            <consortium name="The Broad Institute Genome Sequencing Center for Infectious Disease"/>
            <person name="Wu L."/>
            <person name="Ma J."/>
        </authorList>
    </citation>
    <scope>NUCLEOTIDE SEQUENCE [LARGE SCALE GENOMIC DNA]</scope>
    <source>
        <strain evidence="2">NBRC 113072</strain>
    </source>
</reference>
<sequence length="285" mass="32156">MLRARCVADAARLSPQTVFSHVTAAALLGLWVPPRIEVVHVTQTFKTKSQRDTIVRHHRPLSDDDITQIDGVLVTGLTRTVIDCITSLPVEWALAVADSAMRLRLPPRRRDQPHDRDEVEALREEWVRYLAQLGPMRGCRQARDILRRADPGSESPGESRLRCVALAAGLPAPILQMPVHTAEGLFHADFGWALGPPHDRTFACVEFDGRGKYEDPSEQSREEARQSAIIAAGHRLERFSGEDLLNEVRHLILPRLFALVPELVEAREPVVHLNPRPPRRRNRRL</sequence>
<proteinExistence type="predicted"/>
<accession>A0ABQ6IPQ4</accession>
<organism evidence="1 2">
    <name type="scientific">Mobilicoccus caccae</name>
    <dbReference type="NCBI Taxonomy" id="1859295"/>
    <lineage>
        <taxon>Bacteria</taxon>
        <taxon>Bacillati</taxon>
        <taxon>Actinomycetota</taxon>
        <taxon>Actinomycetes</taxon>
        <taxon>Micrococcales</taxon>
        <taxon>Dermatophilaceae</taxon>
        <taxon>Mobilicoccus</taxon>
    </lineage>
</organism>
<gene>
    <name evidence="1" type="ORF">GCM10025883_07030</name>
</gene>
<dbReference type="Proteomes" id="UP001157126">
    <property type="component" value="Unassembled WGS sequence"/>
</dbReference>
<evidence type="ECO:0000313" key="2">
    <source>
        <dbReference type="Proteomes" id="UP001157126"/>
    </source>
</evidence>
<keyword evidence="2" id="KW-1185">Reference proteome</keyword>
<evidence type="ECO:0000313" key="1">
    <source>
        <dbReference type="EMBL" id="GMA38658.1"/>
    </source>
</evidence>
<dbReference type="EMBL" id="BSUO01000001">
    <property type="protein sequence ID" value="GMA38658.1"/>
    <property type="molecule type" value="Genomic_DNA"/>
</dbReference>
<comment type="caution">
    <text evidence="1">The sequence shown here is derived from an EMBL/GenBank/DDBJ whole genome shotgun (WGS) entry which is preliminary data.</text>
</comment>
<name>A0ABQ6IPQ4_9MICO</name>